<gene>
    <name evidence="3" type="primary">fdhD</name>
    <name evidence="4" type="ORF">SAMN06265338_103143</name>
</gene>
<dbReference type="GO" id="GO:0097163">
    <property type="term" value="F:sulfur carrier activity"/>
    <property type="evidence" value="ECO:0007669"/>
    <property type="project" value="UniProtKB-UniRule"/>
</dbReference>
<keyword evidence="2 3" id="KW-0501">Molybdenum cofactor biosynthesis</keyword>
<feature type="active site" description="Cysteine persulfide intermediate" evidence="3">
    <location>
        <position position="116"/>
    </location>
</feature>
<dbReference type="InterPro" id="IPR003786">
    <property type="entry name" value="FdhD"/>
</dbReference>
<keyword evidence="5" id="KW-1185">Reference proteome</keyword>
<evidence type="ECO:0000313" key="4">
    <source>
        <dbReference type="EMBL" id="SNB68962.1"/>
    </source>
</evidence>
<evidence type="ECO:0000256" key="1">
    <source>
        <dbReference type="ARBA" id="ARBA00022490"/>
    </source>
</evidence>
<dbReference type="Gene3D" id="3.10.20.10">
    <property type="match status" value="1"/>
</dbReference>
<evidence type="ECO:0000256" key="3">
    <source>
        <dbReference type="HAMAP-Rule" id="MF_00187"/>
    </source>
</evidence>
<reference evidence="5" key="1">
    <citation type="submission" date="2017-06" db="EMBL/GenBank/DDBJ databases">
        <authorList>
            <person name="Varghese N."/>
            <person name="Submissions S."/>
        </authorList>
    </citation>
    <scope>NUCLEOTIDE SEQUENCE [LARGE SCALE GENOMIC DNA]</scope>
    <source>
        <strain evidence="5">DSM 137</strain>
    </source>
</reference>
<dbReference type="EMBL" id="FYDG01000003">
    <property type="protein sequence ID" value="SNB68962.1"/>
    <property type="molecule type" value="Genomic_DNA"/>
</dbReference>
<dbReference type="GO" id="GO:0006777">
    <property type="term" value="P:Mo-molybdopterin cofactor biosynthetic process"/>
    <property type="evidence" value="ECO:0007669"/>
    <property type="project" value="UniProtKB-UniRule"/>
</dbReference>
<dbReference type="HAMAP" id="MF_00187">
    <property type="entry name" value="FdhD"/>
    <property type="match status" value="1"/>
</dbReference>
<dbReference type="GO" id="GO:0016783">
    <property type="term" value="F:sulfurtransferase activity"/>
    <property type="evidence" value="ECO:0007669"/>
    <property type="project" value="InterPro"/>
</dbReference>
<dbReference type="Pfam" id="PF02634">
    <property type="entry name" value="FdhD-NarQ"/>
    <property type="match status" value="1"/>
</dbReference>
<dbReference type="PIRSF" id="PIRSF015626">
    <property type="entry name" value="FdhD"/>
    <property type="match status" value="1"/>
</dbReference>
<dbReference type="PANTHER" id="PTHR30592">
    <property type="entry name" value="FORMATE DEHYDROGENASE"/>
    <property type="match status" value="1"/>
</dbReference>
<comment type="function">
    <text evidence="3">Required for formate dehydrogenase (FDH) activity. Acts as a sulfur carrier protein that transfers sulfur from IscS to the molybdenum cofactor prior to its insertion into FDH.</text>
</comment>
<organism evidence="4 5">
    <name type="scientific">Rhodoblastus acidophilus</name>
    <name type="common">Rhodopseudomonas acidophila</name>
    <dbReference type="NCBI Taxonomy" id="1074"/>
    <lineage>
        <taxon>Bacteria</taxon>
        <taxon>Pseudomonadati</taxon>
        <taxon>Pseudomonadota</taxon>
        <taxon>Alphaproteobacteria</taxon>
        <taxon>Hyphomicrobiales</taxon>
        <taxon>Rhodoblastaceae</taxon>
        <taxon>Rhodoblastus</taxon>
    </lineage>
</organism>
<dbReference type="RefSeq" id="WP_088520263.1">
    <property type="nucleotide sequence ID" value="NZ_FYDG01000003.1"/>
</dbReference>
<proteinExistence type="inferred from homology"/>
<dbReference type="InterPro" id="IPR016193">
    <property type="entry name" value="Cytidine_deaminase-like"/>
</dbReference>
<dbReference type="PANTHER" id="PTHR30592:SF1">
    <property type="entry name" value="SULFUR CARRIER PROTEIN FDHD"/>
    <property type="match status" value="1"/>
</dbReference>
<evidence type="ECO:0000256" key="2">
    <source>
        <dbReference type="ARBA" id="ARBA00023150"/>
    </source>
</evidence>
<dbReference type="OrthoDB" id="3197277at2"/>
<comment type="caution">
    <text evidence="3">Lacks conserved residue(s) required for the propagation of feature annotation.</text>
</comment>
<dbReference type="GO" id="GO:0005737">
    <property type="term" value="C:cytoplasm"/>
    <property type="evidence" value="ECO:0007669"/>
    <property type="project" value="UniProtKB-SubCell"/>
</dbReference>
<evidence type="ECO:0000313" key="5">
    <source>
        <dbReference type="Proteomes" id="UP000198418"/>
    </source>
</evidence>
<name>A0A212R9V4_RHOAC</name>
<comment type="subcellular location">
    <subcellularLocation>
        <location evidence="3">Cytoplasm</location>
    </subcellularLocation>
</comment>
<dbReference type="AlphaFoldDB" id="A0A212R9V4"/>
<dbReference type="SUPFAM" id="SSF53927">
    <property type="entry name" value="Cytidine deaminase-like"/>
    <property type="match status" value="1"/>
</dbReference>
<dbReference type="Gene3D" id="3.40.140.10">
    <property type="entry name" value="Cytidine Deaminase, domain 2"/>
    <property type="match status" value="1"/>
</dbReference>
<keyword evidence="1 3" id="KW-0963">Cytoplasm</keyword>
<dbReference type="Proteomes" id="UP000198418">
    <property type="component" value="Unassembled WGS sequence"/>
</dbReference>
<protein>
    <recommendedName>
        <fullName evidence="3">Sulfur carrier protein FdhD</fullName>
    </recommendedName>
</protein>
<comment type="similarity">
    <text evidence="3">Belongs to the FdhD family.</text>
</comment>
<sequence length="279" mass="29086">MPPSELFAFPAREAATQVFEAGGLTHDGARAVAEETPVSFLFGGVPYAVMMASPGDVEDFAFGFALTEGLIAGVEDIRALDVAARGQGVAVDMRLAPEKMRGHLARRRAIEGRSSCGLCGVESEAMLPQARRLAPAAPVEAQAVFAALKNLSANQPLNALTRAVHAAAFCDRDGVILIAREDVGRHNALDKCIGAALRQGLRAQNGFVVVTSRASFEMVEKTAFFGAPLLAAISAPTSLAIARAEALGLTLAAVARADSFAVFAGDVARSDLSQHRTAS</sequence>
<dbReference type="NCBIfam" id="TIGR00129">
    <property type="entry name" value="fdhD_narQ"/>
    <property type="match status" value="1"/>
</dbReference>
<accession>A0A212R9V4</accession>